<feature type="transmembrane region" description="Helical" evidence="6">
    <location>
        <begin position="634"/>
        <end position="655"/>
    </location>
</feature>
<feature type="region of interest" description="Disordered" evidence="5">
    <location>
        <begin position="1"/>
        <end position="21"/>
    </location>
</feature>
<dbReference type="GeneID" id="19237103"/>
<evidence type="ECO:0000256" key="2">
    <source>
        <dbReference type="ARBA" id="ARBA00022692"/>
    </source>
</evidence>
<dbReference type="eggNOG" id="ENOG502RJY5">
    <property type="taxonomic scope" value="Eukaryota"/>
</dbReference>
<dbReference type="GO" id="GO:0050897">
    <property type="term" value="F:cobalt ion binding"/>
    <property type="evidence" value="ECO:0007669"/>
    <property type="project" value="TreeGrafter"/>
</dbReference>
<keyword evidence="3 6" id="KW-1133">Transmembrane helix</keyword>
<sequence length="715" mass="80507">MDTETTSDQASTESAFTPPPMLDTRVVIDAADRDLRRGSTLLVAGAAVCVLWDDATKTGVGVGSMDPRLRGASTAAFRERKFSSPSDRLHRQARQSILFEERKSPVFRDDLFSSLPLFKTQGLGRSGTAATDVSPTEVHPGKRLAEPPGDSGWGPDSSNGHQELSDIFPIPSPTHLKKTSVAPESAQVAPIHALDENAVEAQHDQSIVTARSSHLWSGFLWGLLNLFPSSATLKPGAFTGLQVASTAATAHAKAILHHQSYLHNQRQHIYITEYEVGDSLKPKRVPMTLNSISGIQHYLMEASTSRFTAPLLRVIYIQNNAEAMDFLTNIFRLDHASFENFEGSFKDWIHEQKSHRDSLNKTISWKPMYDVTRDITCTVFGLDLGSGLVGVQAAPDIALPGKKNFDRRVLTTGLSASRPQRLSVYIQRKLDGFPEIGKMGVFNTSAREKWQCAHQNTILIYENSHDDCEEIIQGQGLLDLDWKASTADKDSDVALVRTMEHILLHIFTKVLRAWRKQLALLSIQHAQLEDRVYGQPSDDSHATELWAMSKYLWSMAKLVNRHSNLIEDVQEHFNQFAERSNDYDWLDDILRDFRQASVTIQDDFIRPTEHMIDLMYKSVSIRDSRQSLELNASLWRLSWITFIFLPLTFLVGFFGMNVGVFEHYPSVKYYFITAIPLMTIILLLWFAVRHYVPSDGSLRLQSSRSAQLDEPERPP</sequence>
<dbReference type="GO" id="GO:0015095">
    <property type="term" value="F:magnesium ion transmembrane transporter activity"/>
    <property type="evidence" value="ECO:0007669"/>
    <property type="project" value="TreeGrafter"/>
</dbReference>
<gene>
    <name evidence="7" type="ORF">EPUS_02049</name>
</gene>
<dbReference type="GO" id="GO:0015087">
    <property type="term" value="F:cobalt ion transmembrane transporter activity"/>
    <property type="evidence" value="ECO:0007669"/>
    <property type="project" value="TreeGrafter"/>
</dbReference>
<protein>
    <submittedName>
        <fullName evidence="7">Uncharacterized protein</fullName>
    </submittedName>
</protein>
<keyword evidence="2 6" id="KW-0812">Transmembrane</keyword>
<evidence type="ECO:0000313" key="7">
    <source>
        <dbReference type="EMBL" id="ERF74362.1"/>
    </source>
</evidence>
<comment type="subcellular location">
    <subcellularLocation>
        <location evidence="1">Cell membrane</location>
        <topology evidence="1">Multi-pass membrane protein</topology>
    </subcellularLocation>
</comment>
<dbReference type="AlphaFoldDB" id="U1GA30"/>
<keyword evidence="4 6" id="KW-0472">Membrane</keyword>
<dbReference type="Gene3D" id="1.20.58.340">
    <property type="entry name" value="Magnesium transport protein CorA, transmembrane region"/>
    <property type="match status" value="1"/>
</dbReference>
<evidence type="ECO:0000313" key="8">
    <source>
        <dbReference type="Proteomes" id="UP000019373"/>
    </source>
</evidence>
<dbReference type="RefSeq" id="XP_007800072.1">
    <property type="nucleotide sequence ID" value="XM_007801881.1"/>
</dbReference>
<evidence type="ECO:0000256" key="4">
    <source>
        <dbReference type="ARBA" id="ARBA00023136"/>
    </source>
</evidence>
<dbReference type="Proteomes" id="UP000019373">
    <property type="component" value="Unassembled WGS sequence"/>
</dbReference>
<evidence type="ECO:0000256" key="5">
    <source>
        <dbReference type="SAM" id="MobiDB-lite"/>
    </source>
</evidence>
<dbReference type="GO" id="GO:0005886">
    <property type="term" value="C:plasma membrane"/>
    <property type="evidence" value="ECO:0007669"/>
    <property type="project" value="UniProtKB-SubCell"/>
</dbReference>
<evidence type="ECO:0000256" key="6">
    <source>
        <dbReference type="SAM" id="Phobius"/>
    </source>
</evidence>
<reference evidence="8" key="1">
    <citation type="journal article" date="2014" name="BMC Genomics">
        <title>Genome characteristics reveal the impact of lichenization on lichen-forming fungus Endocarpon pusillum Hedwig (Verrucariales, Ascomycota).</title>
        <authorList>
            <person name="Wang Y.-Y."/>
            <person name="Liu B."/>
            <person name="Zhang X.-Y."/>
            <person name="Zhou Q.-M."/>
            <person name="Zhang T."/>
            <person name="Li H."/>
            <person name="Yu Y.-F."/>
            <person name="Zhang X.-L."/>
            <person name="Hao X.-Y."/>
            <person name="Wang M."/>
            <person name="Wang L."/>
            <person name="Wei J.-C."/>
        </authorList>
    </citation>
    <scope>NUCLEOTIDE SEQUENCE [LARGE SCALE GENOMIC DNA]</scope>
    <source>
        <strain evidence="8">Z07020 / HMAS-L-300199</strain>
    </source>
</reference>
<keyword evidence="8" id="KW-1185">Reference proteome</keyword>
<dbReference type="PANTHER" id="PTHR46494">
    <property type="entry name" value="CORA FAMILY METAL ION TRANSPORTER (EUROFUNG)"/>
    <property type="match status" value="1"/>
</dbReference>
<proteinExistence type="predicted"/>
<evidence type="ECO:0000256" key="1">
    <source>
        <dbReference type="ARBA" id="ARBA00004651"/>
    </source>
</evidence>
<evidence type="ECO:0000256" key="3">
    <source>
        <dbReference type="ARBA" id="ARBA00022989"/>
    </source>
</evidence>
<dbReference type="GO" id="GO:0000287">
    <property type="term" value="F:magnesium ion binding"/>
    <property type="evidence" value="ECO:0007669"/>
    <property type="project" value="TreeGrafter"/>
</dbReference>
<dbReference type="InterPro" id="IPR045863">
    <property type="entry name" value="CorA_TM1_TM2"/>
</dbReference>
<dbReference type="EMBL" id="KE720882">
    <property type="protein sequence ID" value="ERF74362.1"/>
    <property type="molecule type" value="Genomic_DNA"/>
</dbReference>
<dbReference type="InterPro" id="IPR002523">
    <property type="entry name" value="MgTranspt_CorA/ZnTranspt_ZntB"/>
</dbReference>
<organism evidence="7 8">
    <name type="scientific">Endocarpon pusillum (strain Z07020 / HMAS-L-300199)</name>
    <name type="common">Lichen-forming fungus</name>
    <dbReference type="NCBI Taxonomy" id="1263415"/>
    <lineage>
        <taxon>Eukaryota</taxon>
        <taxon>Fungi</taxon>
        <taxon>Dikarya</taxon>
        <taxon>Ascomycota</taxon>
        <taxon>Pezizomycotina</taxon>
        <taxon>Eurotiomycetes</taxon>
        <taxon>Chaetothyriomycetidae</taxon>
        <taxon>Verrucariales</taxon>
        <taxon>Verrucariaceae</taxon>
        <taxon>Endocarpon</taxon>
    </lineage>
</organism>
<accession>U1GA30</accession>
<dbReference type="SUPFAM" id="SSF144083">
    <property type="entry name" value="Magnesium transport protein CorA, transmembrane region"/>
    <property type="match status" value="1"/>
</dbReference>
<dbReference type="Pfam" id="PF01544">
    <property type="entry name" value="CorA"/>
    <property type="match status" value="1"/>
</dbReference>
<feature type="region of interest" description="Disordered" evidence="5">
    <location>
        <begin position="123"/>
        <end position="166"/>
    </location>
</feature>
<feature type="compositionally biased region" description="Polar residues" evidence="5">
    <location>
        <begin position="1"/>
        <end position="15"/>
    </location>
</feature>
<dbReference type="PANTHER" id="PTHR46494:SF1">
    <property type="entry name" value="CORA FAMILY METAL ION TRANSPORTER (EUROFUNG)"/>
    <property type="match status" value="1"/>
</dbReference>
<dbReference type="HOGENOM" id="CLU_419759_0_0_1"/>
<feature type="transmembrane region" description="Helical" evidence="6">
    <location>
        <begin position="667"/>
        <end position="688"/>
    </location>
</feature>
<dbReference type="OrthoDB" id="194358at2759"/>
<name>U1GA30_ENDPU</name>